<dbReference type="Proteomes" id="UP000510621">
    <property type="component" value="Chromosome"/>
</dbReference>
<proteinExistence type="predicted"/>
<sequence>MKKLLVGLSLLALSATASANFFGSNNGEWKMRYGLTGMKAIGQSGRQCTGWKSLLTAGTTMTTMVAIWHAIHGRRLSWNAILWSANGLWLSYDAPYGRLRCPYDGGSANGHADDGSPTNAYAANGRADDGSASCGTGATPEPSAAPA</sequence>
<organism evidence="3 4">
    <name type="scientific">Candidatus Thiothrix singaporensis</name>
    <dbReference type="NCBI Taxonomy" id="2799669"/>
    <lineage>
        <taxon>Bacteria</taxon>
        <taxon>Pseudomonadati</taxon>
        <taxon>Pseudomonadota</taxon>
        <taxon>Gammaproteobacteria</taxon>
        <taxon>Thiotrichales</taxon>
        <taxon>Thiotrichaceae</taxon>
        <taxon>Thiothrix</taxon>
    </lineage>
</organism>
<name>A0A7L6AND8_9GAMM</name>
<reference evidence="3" key="1">
    <citation type="submission" date="2020-06" db="EMBL/GenBank/DDBJ databases">
        <title>Analysis procedures for assessing recovery of high quality, complete, closed genomes from Nanopore long read metagenome sequencing.</title>
        <authorList>
            <person name="Bessarab I."/>
            <person name="Arumugam K."/>
            <person name="Haryono M."/>
            <person name="Liu X."/>
            <person name="Roy S."/>
            <person name="Zuniga-Montanez R.E."/>
            <person name="Qiu G."/>
            <person name="Drautz-Moses D.I."/>
            <person name="Law Y.Y."/>
            <person name="Wuertz S."/>
            <person name="Lauro F.M."/>
            <person name="Huson D.H."/>
            <person name="Williams R.B."/>
        </authorList>
    </citation>
    <scope>NUCLEOTIDE SEQUENCE [LARGE SCALE GENOMIC DNA]</scope>
    <source>
        <strain evidence="3">SSD2</strain>
    </source>
</reference>
<protein>
    <submittedName>
        <fullName evidence="3">Uncharacterized protein</fullName>
    </submittedName>
</protein>
<gene>
    <name evidence="3" type="ORF">HZT40_02140</name>
</gene>
<dbReference type="EMBL" id="CP059265">
    <property type="protein sequence ID" value="QLQ30612.1"/>
    <property type="molecule type" value="Genomic_DNA"/>
</dbReference>
<evidence type="ECO:0000256" key="1">
    <source>
        <dbReference type="SAM" id="MobiDB-lite"/>
    </source>
</evidence>
<keyword evidence="4" id="KW-1185">Reference proteome</keyword>
<evidence type="ECO:0000313" key="3">
    <source>
        <dbReference type="EMBL" id="QLQ30612.1"/>
    </source>
</evidence>
<keyword evidence="2" id="KW-0732">Signal</keyword>
<feature type="region of interest" description="Disordered" evidence="1">
    <location>
        <begin position="107"/>
        <end position="147"/>
    </location>
</feature>
<evidence type="ECO:0000313" key="4">
    <source>
        <dbReference type="Proteomes" id="UP000510621"/>
    </source>
</evidence>
<dbReference type="AlphaFoldDB" id="A0A7L6AND8"/>
<evidence type="ECO:0000256" key="2">
    <source>
        <dbReference type="SAM" id="SignalP"/>
    </source>
</evidence>
<dbReference type="KEGG" id="this:HZT40_02140"/>
<accession>A0A7L6AND8</accession>
<feature type="signal peptide" evidence="2">
    <location>
        <begin position="1"/>
        <end position="19"/>
    </location>
</feature>
<feature type="chain" id="PRO_5029797729" evidence="2">
    <location>
        <begin position="20"/>
        <end position="147"/>
    </location>
</feature>